<evidence type="ECO:0000313" key="2">
    <source>
        <dbReference type="Proteomes" id="UP000824533"/>
    </source>
</evidence>
<dbReference type="EMBL" id="CM034388">
    <property type="protein sequence ID" value="KAJ0182896.1"/>
    <property type="molecule type" value="Genomic_DNA"/>
</dbReference>
<reference evidence="1 2" key="1">
    <citation type="journal article" date="2021" name="Front. Genet.">
        <title>Chromosome-Level Genome Assembly Reveals Significant Gene Expansion in the Toll and IMD Signaling Pathways of Dendrolimus kikuchii.</title>
        <authorList>
            <person name="Zhou J."/>
            <person name="Wu P."/>
            <person name="Xiong Z."/>
            <person name="Liu N."/>
            <person name="Zhao N."/>
            <person name="Ji M."/>
            <person name="Qiu Y."/>
            <person name="Yang B."/>
        </authorList>
    </citation>
    <scope>NUCLEOTIDE SEQUENCE [LARGE SCALE GENOMIC DNA]</scope>
    <source>
        <strain evidence="1">Ann1</strain>
    </source>
</reference>
<protein>
    <submittedName>
        <fullName evidence="1">Uncharacterized protein</fullName>
    </submittedName>
</protein>
<dbReference type="Proteomes" id="UP000824533">
    <property type="component" value="Linkage Group LG02"/>
</dbReference>
<comment type="caution">
    <text evidence="1">The sequence shown here is derived from an EMBL/GenBank/DDBJ whole genome shotgun (WGS) entry which is preliminary data.</text>
</comment>
<evidence type="ECO:0000313" key="1">
    <source>
        <dbReference type="EMBL" id="KAJ0182896.1"/>
    </source>
</evidence>
<gene>
    <name evidence="1" type="ORF">K1T71_000872</name>
</gene>
<sequence length="819" mass="94454">MFFVGNWRDRPRNFAPSHFTMANYYTDINLKSEMREYSDDLFQNLHLIPDPLKKNLADQFVNPELPTKMPEEKMHMNQEPAHNESTLSGITNFISGVFNVLSSAMFRRAKTEDNQQMASDWRHASKECKNGPSDHILGDDIKNDMSDCRTAATNCEDKLNKVRLLLNSRTTSSPVKFHSRRPKRVFVEPNSIEEHFQDAFSPEEYINLANESYLEYYSPLQYQSPEYIEAQSPNMRTHCKEVNDTIEIGNHLPEITVNKPNVPDNVNNKCVLNRNNTNVEENITKNDLITSCEDKLMKLKAMLQENRKKNTNLQTIQSETETCTESIKKPSKSIPIDKTKDKRFKNPNRLSDKRKKCQIKQSIQDELLFAYEVALDQSSYEESPSFHSLEKIHEDIPFSPSVATPVDCFDEISGKFCNSNSSEDSFQIVFTDVPKLHRLSDCDSEDSFIVFDDSLDSCFTSNDVFGESEGESDSDSDLSDSGFKLSAKLSQTVSDLTEDSLYNEDVVDFGGLVNEEKRSGLLVDERRKDFKKTLPPKKVRFSSDPPKVHVMRVWAFAARQARAGHWERYALDRDRFKRRIADVDMAVSWVLKPQHRSRVMFQRFMPWWNAQKRKEIAEKKQKEEEEKLKKAEAATMNENGKVDVVERSDNKLDPVVDRHNLDIENLDLNTRVDLDRSKEADDVNKVGSKEVNTCDVNVDLAINAKGTEIDYLKSRENNLDKTRLLDDHIKLNCTEYINDHSTLKEVENSKSNLDCLCYINEENKCINNTDEEVTKLKVNVENHDNSLIGLDVEEVDMKYKNEKLSNNTRVDCNEIIYNS</sequence>
<proteinExistence type="predicted"/>
<accession>A0ACC1DHL9</accession>
<organism evidence="1 2">
    <name type="scientific">Dendrolimus kikuchii</name>
    <dbReference type="NCBI Taxonomy" id="765133"/>
    <lineage>
        <taxon>Eukaryota</taxon>
        <taxon>Metazoa</taxon>
        <taxon>Ecdysozoa</taxon>
        <taxon>Arthropoda</taxon>
        <taxon>Hexapoda</taxon>
        <taxon>Insecta</taxon>
        <taxon>Pterygota</taxon>
        <taxon>Neoptera</taxon>
        <taxon>Endopterygota</taxon>
        <taxon>Lepidoptera</taxon>
        <taxon>Glossata</taxon>
        <taxon>Ditrysia</taxon>
        <taxon>Bombycoidea</taxon>
        <taxon>Lasiocampidae</taxon>
        <taxon>Dendrolimus</taxon>
    </lineage>
</organism>
<keyword evidence="2" id="KW-1185">Reference proteome</keyword>
<name>A0ACC1DHL9_9NEOP</name>